<comment type="similarity">
    <text evidence="1 5">Belongs to the glycosyl hydrolase 43 family.</text>
</comment>
<keyword evidence="3 5" id="KW-0378">Hydrolase</keyword>
<dbReference type="SUPFAM" id="SSF75005">
    <property type="entry name" value="Arabinanase/levansucrase/invertase"/>
    <property type="match status" value="1"/>
</dbReference>
<dbReference type="AlphaFoldDB" id="A1CLY2"/>
<dbReference type="HOGENOM" id="CLU_016508_1_1_1"/>
<feature type="domain" description="Beta-xylosidase C-terminal Concanavalin A-like" evidence="7">
    <location>
        <begin position="309"/>
        <end position="505"/>
    </location>
</feature>
<dbReference type="SUPFAM" id="SSF49899">
    <property type="entry name" value="Concanavalin A-like lectins/glucanases"/>
    <property type="match status" value="1"/>
</dbReference>
<dbReference type="InterPro" id="IPR006710">
    <property type="entry name" value="Glyco_hydro_43"/>
</dbReference>
<protein>
    <submittedName>
        <fullName evidence="8">Xylosidase/glycosyl hydrolase, putative</fullName>
    </submittedName>
</protein>
<dbReference type="Pfam" id="PF04616">
    <property type="entry name" value="Glyco_hydro_43"/>
    <property type="match status" value="1"/>
</dbReference>
<evidence type="ECO:0000256" key="1">
    <source>
        <dbReference type="ARBA" id="ARBA00009865"/>
    </source>
</evidence>
<dbReference type="OMA" id="PVIWEDL"/>
<feature type="signal peptide" evidence="6">
    <location>
        <begin position="1"/>
        <end position="15"/>
    </location>
</feature>
<dbReference type="STRING" id="344612.A1CLY2"/>
<dbReference type="InterPro" id="IPR023296">
    <property type="entry name" value="Glyco_hydro_beta-prop_sf"/>
</dbReference>
<name>A1CLY2_ASPCL</name>
<accession>A1CLY2</accession>
<dbReference type="PANTHER" id="PTHR42812:SF15">
    <property type="entry name" value="HYDROLASE, PUTATIVE (AFU_ORTHOLOGUE AFUA_2G00930)-RELATED"/>
    <property type="match status" value="1"/>
</dbReference>
<evidence type="ECO:0000313" key="9">
    <source>
        <dbReference type="Proteomes" id="UP000006701"/>
    </source>
</evidence>
<evidence type="ECO:0000259" key="7">
    <source>
        <dbReference type="Pfam" id="PF17851"/>
    </source>
</evidence>
<dbReference type="InterPro" id="IPR051795">
    <property type="entry name" value="Glycosyl_Hydrlase_43"/>
</dbReference>
<evidence type="ECO:0000256" key="2">
    <source>
        <dbReference type="ARBA" id="ARBA00022729"/>
    </source>
</evidence>
<dbReference type="Gene3D" id="2.60.120.200">
    <property type="match status" value="1"/>
</dbReference>
<feature type="chain" id="PRO_5012926257" evidence="6">
    <location>
        <begin position="16"/>
        <end position="508"/>
    </location>
</feature>
<dbReference type="eggNOG" id="ENOG502QVC0">
    <property type="taxonomic scope" value="Eukaryota"/>
</dbReference>
<dbReference type="InterPro" id="IPR041542">
    <property type="entry name" value="GH43_C2"/>
</dbReference>
<dbReference type="RefSeq" id="XP_001270537.1">
    <property type="nucleotide sequence ID" value="XM_001270536.1"/>
</dbReference>
<keyword evidence="9" id="KW-1185">Reference proteome</keyword>
<gene>
    <name evidence="8" type="ORF">ACLA_078600</name>
</gene>
<dbReference type="Proteomes" id="UP000006701">
    <property type="component" value="Unassembled WGS sequence"/>
</dbReference>
<evidence type="ECO:0000256" key="3">
    <source>
        <dbReference type="ARBA" id="ARBA00022801"/>
    </source>
</evidence>
<dbReference type="CDD" id="cd09001">
    <property type="entry name" value="GH43_FsAxh1-like"/>
    <property type="match status" value="1"/>
</dbReference>
<dbReference type="KEGG" id="act:ACLA_078600"/>
<dbReference type="GeneID" id="4702612"/>
<evidence type="ECO:0000256" key="4">
    <source>
        <dbReference type="ARBA" id="ARBA00023295"/>
    </source>
</evidence>
<sequence>MKLLLLPLLVLTAWAADFSQPVLWEDLADLDIFRVGDTYYYSASSMHYSPGAPILQSYDLVNWKYIGHSVPTLAWGDKYSLIGGQAYIKGIYASTMRYRKSNRLWYWIGCIEYSRTYVYTSPSPTGPWKQAAMINTCYYDAGLLIDDDDTMYVAYGNTKLSVAKLSQDGLREVTKKQVFASSIPLEGSRFYKRNGHYYIFVTKPANAQYVLKASNPWGPYTQKRLQENIASPVAGSGIPHQGGLVDTPSGQWYYMAFVDNYPGGRTPVLAPITWGSDGFPAIKTVNGGWGRSYPYPTTPRPLERPTGIDTFAGTSLSPQWEWNHNPDPNHYTVNNGLTLRTATVTHDLYAARNTLTHRILGPSSTGTIAMTLTNMKPGDRAGLAMLRQDSAYVGVVKNGGTLRVTMVSGLAMSNTWATISTGREVAGVNLPGGTSKIWLRASADIRPGSGRTATFHYSTDGSHFHSIGNAFTLNNSWEFYMGYRFGIFNYATSALGGSVHVSSFELTN</sequence>
<dbReference type="PANTHER" id="PTHR42812">
    <property type="entry name" value="BETA-XYLOSIDASE"/>
    <property type="match status" value="1"/>
</dbReference>
<dbReference type="Pfam" id="PF17851">
    <property type="entry name" value="GH43_C2"/>
    <property type="match status" value="1"/>
</dbReference>
<organism evidence="8 9">
    <name type="scientific">Aspergillus clavatus (strain ATCC 1007 / CBS 513.65 / DSM 816 / NCTC 3887 / NRRL 1 / QM 1276 / 107)</name>
    <dbReference type="NCBI Taxonomy" id="344612"/>
    <lineage>
        <taxon>Eukaryota</taxon>
        <taxon>Fungi</taxon>
        <taxon>Dikarya</taxon>
        <taxon>Ascomycota</taxon>
        <taxon>Pezizomycotina</taxon>
        <taxon>Eurotiomycetes</taxon>
        <taxon>Eurotiomycetidae</taxon>
        <taxon>Eurotiales</taxon>
        <taxon>Aspergillaceae</taxon>
        <taxon>Aspergillus</taxon>
        <taxon>Aspergillus subgen. Fumigati</taxon>
    </lineage>
</organism>
<keyword evidence="2 6" id="KW-0732">Signal</keyword>
<proteinExistence type="inferred from homology"/>
<evidence type="ECO:0000313" key="8">
    <source>
        <dbReference type="EMBL" id="EAW09111.1"/>
    </source>
</evidence>
<keyword evidence="4 5" id="KW-0326">Glycosidase</keyword>
<dbReference type="VEuPathDB" id="FungiDB:ACLA_078600"/>
<dbReference type="Gene3D" id="2.115.10.20">
    <property type="entry name" value="Glycosyl hydrolase domain, family 43"/>
    <property type="match status" value="1"/>
</dbReference>
<dbReference type="InterPro" id="IPR013320">
    <property type="entry name" value="ConA-like_dom_sf"/>
</dbReference>
<evidence type="ECO:0000256" key="6">
    <source>
        <dbReference type="SAM" id="SignalP"/>
    </source>
</evidence>
<reference evidence="8 9" key="1">
    <citation type="journal article" date="2008" name="PLoS Genet.">
        <title>Genomic islands in the pathogenic filamentous fungus Aspergillus fumigatus.</title>
        <authorList>
            <person name="Fedorova N.D."/>
            <person name="Khaldi N."/>
            <person name="Joardar V.S."/>
            <person name="Maiti R."/>
            <person name="Amedeo P."/>
            <person name="Anderson M.J."/>
            <person name="Crabtree J."/>
            <person name="Silva J.C."/>
            <person name="Badger J.H."/>
            <person name="Albarraq A."/>
            <person name="Angiuoli S."/>
            <person name="Bussey H."/>
            <person name="Bowyer P."/>
            <person name="Cotty P.J."/>
            <person name="Dyer P.S."/>
            <person name="Egan A."/>
            <person name="Galens K."/>
            <person name="Fraser-Liggett C.M."/>
            <person name="Haas B.J."/>
            <person name="Inman J.M."/>
            <person name="Kent R."/>
            <person name="Lemieux S."/>
            <person name="Malavazi I."/>
            <person name="Orvis J."/>
            <person name="Roemer T."/>
            <person name="Ronning C.M."/>
            <person name="Sundaram J.P."/>
            <person name="Sutton G."/>
            <person name="Turner G."/>
            <person name="Venter J.C."/>
            <person name="White O.R."/>
            <person name="Whitty B.R."/>
            <person name="Youngman P."/>
            <person name="Wolfe K.H."/>
            <person name="Goldman G.H."/>
            <person name="Wortman J.R."/>
            <person name="Jiang B."/>
            <person name="Denning D.W."/>
            <person name="Nierman W.C."/>
        </authorList>
    </citation>
    <scope>NUCLEOTIDE SEQUENCE [LARGE SCALE GENOMIC DNA]</scope>
    <source>
        <strain evidence="9">ATCC 1007 / CBS 513.65 / DSM 816 / NCTC 3887 / NRRL 1</strain>
    </source>
</reference>
<dbReference type="EMBL" id="DS027057">
    <property type="protein sequence ID" value="EAW09111.1"/>
    <property type="molecule type" value="Genomic_DNA"/>
</dbReference>
<dbReference type="GO" id="GO:0005975">
    <property type="term" value="P:carbohydrate metabolic process"/>
    <property type="evidence" value="ECO:0007669"/>
    <property type="project" value="InterPro"/>
</dbReference>
<evidence type="ECO:0000256" key="5">
    <source>
        <dbReference type="RuleBase" id="RU361187"/>
    </source>
</evidence>
<dbReference type="OrthoDB" id="2139957at2759"/>
<dbReference type="GO" id="GO:0004553">
    <property type="term" value="F:hydrolase activity, hydrolyzing O-glycosyl compounds"/>
    <property type="evidence" value="ECO:0007669"/>
    <property type="project" value="InterPro"/>
</dbReference>